<feature type="transmembrane region" description="Helical" evidence="5">
    <location>
        <begin position="17"/>
        <end position="39"/>
    </location>
</feature>
<dbReference type="GO" id="GO:0097347">
    <property type="term" value="C:TAM protein secretion complex"/>
    <property type="evidence" value="ECO:0007669"/>
    <property type="project" value="TreeGrafter"/>
</dbReference>
<dbReference type="InterPro" id="IPR007452">
    <property type="entry name" value="TamB_C"/>
</dbReference>
<protein>
    <submittedName>
        <fullName evidence="7">Translocation/assembly module TamB</fullName>
    </submittedName>
</protein>
<reference evidence="7 8" key="1">
    <citation type="submission" date="2018-09" db="EMBL/GenBank/DDBJ databases">
        <authorList>
            <person name="Zhu H."/>
        </authorList>
    </citation>
    <scope>NUCLEOTIDE SEQUENCE [LARGE SCALE GENOMIC DNA]</scope>
    <source>
        <strain evidence="7 8">K2R01-6</strain>
    </source>
</reference>
<keyword evidence="8" id="KW-1185">Reference proteome</keyword>
<dbReference type="PANTHER" id="PTHR36985">
    <property type="entry name" value="TRANSLOCATION AND ASSEMBLY MODULE SUBUNIT TAMB"/>
    <property type="match status" value="1"/>
</dbReference>
<evidence type="ECO:0000256" key="1">
    <source>
        <dbReference type="ARBA" id="ARBA00004167"/>
    </source>
</evidence>
<evidence type="ECO:0000313" key="7">
    <source>
        <dbReference type="EMBL" id="RJF90700.1"/>
    </source>
</evidence>
<sequence>MAEEAPPVARRNPMGRALAWLLGGVFTLGLLVLVALWAIDTSPGHRFIIDRIERLAPQSGLKIRIGRIDGSIYNRARLRDVRVYDSEGLLFDSPDIRLHWTPIAWLRNTLDITSATAPLATLHKAPKFRPPEKPGPILPGFDIRVGELRIDRLRIEPAIAGQRRIGRLAGSADIRSGRAKVNLDALVEGGGDSLKLVLDAEPDRDRFDVDFDLNTPARGVFAKLLGTDRPIRAAIKGDGRWKSWKGTARVDMSAKRIVDLDLGVDDGVYTLAGTLVPAAVNQGKLARLTAPRIAVAGRGTLAERRLDMELALRARALLVKADGVVDLGRSSLDDMRVTADLLQPRALFPNMTGRGIKLQTLFDGPFATARFEYLLTAPHVAFDQTGFEQVRAAGKGRLSKSPITLPVRLTARRVTGVGDVAGGILANLSVDGILKVTAQTVTGDALQLRSDKLRSKISVFLDLVTGRYDVSLTGQLNRYLIPGLGIVDVKADFKVVPGPGGKGTRIVGKGQAWVRRFDNAFLRGLAGGLPVITTALERGPDGILYFRGLKLTAPAISLTGSGVRRRDGTFHFEGSGRQRQYGAFKLKLDGQIDRPKLDIVLARPMDALGLSDVHLTLDPTREGFAYQAAGGSTLGPFTSNGAILLPQGQPATIAIADLKVSGTTAKGQLRSLPGGFDGRLDIAGGGLSGSLAFAPVGDVQQIVADLTASGARFEGPPEIAIRRGRVQATMLLDPAGTAIDADFDLRGFRRGTIHLSRLQGTAKLKAGVGQVRALVRGARGRAFDLQLVADISADQYRLTGEGTIDQRPVKLSGPAVLTREGDGWRLAPTGVSFSGGAVKVAGRFGGGTNEVDAALERMPLSVLDMIWPDLGLSGVATGKLNYRQEGDSSQPSGRADLRLRGLSRSGLVLSSKPIDMGVTAVLDGTKLAARAVVASDGKTIGRAQARIAPLAGGGDLMTRLQNAPLFAQVRYNGPADTLWRLTGVEIFDLSGPVAIGGDVTGRLADPVIRGSVRTENARLESAVTGTLLTNLKASGRFNGSQLVVDQMSATAGQGGSITGRGRFNLAAAEGFGIDLALTAKDAVLLNRDDIGATVTGPITIRSDGRGGVISGDVDVVKSRFVLGRASAAQAIPRLKVVELNRAGEEIERPQAAVPWRLDIKANARNRLVVTGLGLDSEWRADLDIGGTVEAPAIVGRADLVRGGYEFAGRRFDLSRGTIRFSGNTPVDPTLDILAEANVQGLSATIRVTGTGQRPEIAFRSIPAMPEDELLSRLLFGTSITNLSAPEALQLAAAVAALQGGGDGLNPINAVRQAAGLDRLRILPADTTTGQGTSVAAGKYLTRRTYVEVITDGQGYSATRVEFQITRWLSILGAISTIGRESVNVRISKDY</sequence>
<keyword evidence="3 5" id="KW-1133">Transmembrane helix</keyword>
<evidence type="ECO:0000256" key="5">
    <source>
        <dbReference type="SAM" id="Phobius"/>
    </source>
</evidence>
<evidence type="ECO:0000256" key="3">
    <source>
        <dbReference type="ARBA" id="ARBA00022989"/>
    </source>
</evidence>
<dbReference type="GO" id="GO:0005886">
    <property type="term" value="C:plasma membrane"/>
    <property type="evidence" value="ECO:0007669"/>
    <property type="project" value="InterPro"/>
</dbReference>
<dbReference type="OrthoDB" id="7784409at2"/>
<keyword evidence="4 5" id="KW-0472">Membrane</keyword>
<dbReference type="Proteomes" id="UP000286100">
    <property type="component" value="Unassembled WGS sequence"/>
</dbReference>
<comment type="subcellular location">
    <subcellularLocation>
        <location evidence="1">Membrane</location>
        <topology evidence="1">Single-pass membrane protein</topology>
    </subcellularLocation>
</comment>
<keyword evidence="2 5" id="KW-0812">Transmembrane</keyword>
<evidence type="ECO:0000256" key="2">
    <source>
        <dbReference type="ARBA" id="ARBA00022692"/>
    </source>
</evidence>
<evidence type="ECO:0000313" key="8">
    <source>
        <dbReference type="Proteomes" id="UP000286100"/>
    </source>
</evidence>
<dbReference type="Pfam" id="PF04357">
    <property type="entry name" value="TamB"/>
    <property type="match status" value="1"/>
</dbReference>
<evidence type="ECO:0000256" key="4">
    <source>
        <dbReference type="ARBA" id="ARBA00023136"/>
    </source>
</evidence>
<organism evidence="7 8">
    <name type="scientific">Sphingomonas cavernae</name>
    <dbReference type="NCBI Taxonomy" id="2320861"/>
    <lineage>
        <taxon>Bacteria</taxon>
        <taxon>Pseudomonadati</taxon>
        <taxon>Pseudomonadota</taxon>
        <taxon>Alphaproteobacteria</taxon>
        <taxon>Sphingomonadales</taxon>
        <taxon>Sphingomonadaceae</taxon>
        <taxon>Sphingomonas</taxon>
    </lineage>
</organism>
<gene>
    <name evidence="7" type="ORF">D3876_10860</name>
</gene>
<accession>A0A418WL05</accession>
<comment type="caution">
    <text evidence="7">The sequence shown here is derived from an EMBL/GenBank/DDBJ whole genome shotgun (WGS) entry which is preliminary data.</text>
</comment>
<evidence type="ECO:0000259" key="6">
    <source>
        <dbReference type="Pfam" id="PF04357"/>
    </source>
</evidence>
<feature type="domain" description="Translocation and assembly module TamB C-terminal" evidence="6">
    <location>
        <begin position="1046"/>
        <end position="1390"/>
    </location>
</feature>
<name>A0A418WL05_9SPHN</name>
<dbReference type="EMBL" id="QYUM01000003">
    <property type="protein sequence ID" value="RJF90700.1"/>
    <property type="molecule type" value="Genomic_DNA"/>
</dbReference>
<dbReference type="PANTHER" id="PTHR36985:SF1">
    <property type="entry name" value="TRANSLOCATION AND ASSEMBLY MODULE SUBUNIT TAMB"/>
    <property type="match status" value="1"/>
</dbReference>
<dbReference type="GO" id="GO:0009306">
    <property type="term" value="P:protein secretion"/>
    <property type="evidence" value="ECO:0007669"/>
    <property type="project" value="InterPro"/>
</dbReference>
<proteinExistence type="predicted"/>